<protein>
    <submittedName>
        <fullName evidence="1">Uncharacterized protein</fullName>
    </submittedName>
</protein>
<dbReference type="AlphaFoldDB" id="A0AAD5QQF1"/>
<evidence type="ECO:0000313" key="2">
    <source>
        <dbReference type="Proteomes" id="UP001196413"/>
    </source>
</evidence>
<reference evidence="1" key="1">
    <citation type="submission" date="2021-06" db="EMBL/GenBank/DDBJ databases">
        <title>Parelaphostrongylus tenuis whole genome reference sequence.</title>
        <authorList>
            <person name="Garwood T.J."/>
            <person name="Larsen P.A."/>
            <person name="Fountain-Jones N.M."/>
            <person name="Garbe J.R."/>
            <person name="Macchietto M.G."/>
            <person name="Kania S.A."/>
            <person name="Gerhold R.W."/>
            <person name="Richards J.E."/>
            <person name="Wolf T.M."/>
        </authorList>
    </citation>
    <scope>NUCLEOTIDE SEQUENCE</scope>
    <source>
        <strain evidence="1">MNPRO001-30</strain>
        <tissue evidence="1">Meninges</tissue>
    </source>
</reference>
<evidence type="ECO:0000313" key="1">
    <source>
        <dbReference type="EMBL" id="KAJ1358632.1"/>
    </source>
</evidence>
<dbReference type="EMBL" id="JAHQIW010003416">
    <property type="protein sequence ID" value="KAJ1358632.1"/>
    <property type="molecule type" value="Genomic_DNA"/>
</dbReference>
<gene>
    <name evidence="1" type="ORF">KIN20_017109</name>
</gene>
<comment type="caution">
    <text evidence="1">The sequence shown here is derived from an EMBL/GenBank/DDBJ whole genome shotgun (WGS) entry which is preliminary data.</text>
</comment>
<proteinExistence type="predicted"/>
<dbReference type="Proteomes" id="UP001196413">
    <property type="component" value="Unassembled WGS sequence"/>
</dbReference>
<sequence>MAPWKCATLIIGIQRSALACQQVEKNLVTRQYMLLREHEPLLFMHTEPASKTFGICES</sequence>
<keyword evidence="2" id="KW-1185">Reference proteome</keyword>
<name>A0AAD5QQF1_PARTN</name>
<organism evidence="1 2">
    <name type="scientific">Parelaphostrongylus tenuis</name>
    <name type="common">Meningeal worm</name>
    <dbReference type="NCBI Taxonomy" id="148309"/>
    <lineage>
        <taxon>Eukaryota</taxon>
        <taxon>Metazoa</taxon>
        <taxon>Ecdysozoa</taxon>
        <taxon>Nematoda</taxon>
        <taxon>Chromadorea</taxon>
        <taxon>Rhabditida</taxon>
        <taxon>Rhabditina</taxon>
        <taxon>Rhabditomorpha</taxon>
        <taxon>Strongyloidea</taxon>
        <taxon>Metastrongylidae</taxon>
        <taxon>Parelaphostrongylus</taxon>
    </lineage>
</organism>
<accession>A0AAD5QQF1</accession>